<evidence type="ECO:0000313" key="3">
    <source>
        <dbReference type="Proteomes" id="UP000728185"/>
    </source>
</evidence>
<organism evidence="2 3">
    <name type="scientific">Fasciolopsis buskii</name>
    <dbReference type="NCBI Taxonomy" id="27845"/>
    <lineage>
        <taxon>Eukaryota</taxon>
        <taxon>Metazoa</taxon>
        <taxon>Spiralia</taxon>
        <taxon>Lophotrochozoa</taxon>
        <taxon>Platyhelminthes</taxon>
        <taxon>Trematoda</taxon>
        <taxon>Digenea</taxon>
        <taxon>Plagiorchiida</taxon>
        <taxon>Echinostomata</taxon>
        <taxon>Echinostomatoidea</taxon>
        <taxon>Fasciolidae</taxon>
        <taxon>Fasciolopsis</taxon>
    </lineage>
</organism>
<comment type="caution">
    <text evidence="2">The sequence shown here is derived from an EMBL/GenBank/DDBJ whole genome shotgun (WGS) entry which is preliminary data.</text>
</comment>
<proteinExistence type="predicted"/>
<protein>
    <submittedName>
        <fullName evidence="2">Uncharacterized protein</fullName>
    </submittedName>
</protein>
<dbReference type="Gene3D" id="6.10.10.90">
    <property type="match status" value="1"/>
</dbReference>
<gene>
    <name evidence="2" type="ORF">FBUS_01277</name>
</gene>
<name>A0A8E0S685_9TREM</name>
<reference evidence="2" key="1">
    <citation type="submission" date="2019-05" db="EMBL/GenBank/DDBJ databases">
        <title>Annotation for the trematode Fasciolopsis buski.</title>
        <authorList>
            <person name="Choi Y.-J."/>
        </authorList>
    </citation>
    <scope>NUCLEOTIDE SEQUENCE</scope>
    <source>
        <strain evidence="2">HT</strain>
        <tissue evidence="2">Whole worm</tissue>
    </source>
</reference>
<dbReference type="OrthoDB" id="28413at2759"/>
<feature type="region of interest" description="Disordered" evidence="1">
    <location>
        <begin position="745"/>
        <end position="765"/>
    </location>
</feature>
<dbReference type="EMBL" id="LUCM01001942">
    <property type="protein sequence ID" value="KAA0198093.1"/>
    <property type="molecule type" value="Genomic_DNA"/>
</dbReference>
<sequence length="765" mass="86923">MKQFLTHRPVDTTKQEPPVWSALMACLAQLSQYGISSADDEISDTSGRTRSPQIQKVQSDENEGENTNVPVTIFSRTFNELFSWHLVSEKFVAVLAQKCSMETNMNALKNELSILLKLLTHCVHNTLACEADQTERVVFTPVVPPRAAVSEDRSTRSLISPTDGQVSTEIACLPEWVTNPLRNELMCSLLGCMYALLYQAYRGGRLAAVLPVYLNSHTLPELKSYFPQMKLRKHHVIRLDSTSDNPRRSTGSKFGIEHGSSLIGSIRDNSIRGGSNFYIQLESSTKTEMESSNWMTPVRILYGLQKLQLVLLAEELRTSACQENDSFSRLHFNCLRAFSITKPGIIPLMLSYGCDTKRYVVEPDPTSSGVLNGLSNFPTTPDGSSRHCADDSALQPPTQLSGERRRKSTNNPRIVDPQNVLQGSKFPLLQIVSSLNRLLCKLFHVTDRVEPSRLTDLQRKQFDLNQFYPILFEARPTGISAFEDIFVKSMCALFDIWTQLNACVQDVDDVILVLGEQLTFALKQNPLSVEDFDQLLRQYNLQSVLVDWKRKDQNTRDEMYKTHPVLRDLNDQLRKLHRGHVHEQRINAMMYSAPLEYTPQKSPKQPSRDIVKYQVYLSADRNSLVLTDQKKCTQGLWPLTCIERVSTGTEERVKKNPERTIVLRITIRENNEPDEWGTTQSAQCVKSQSIQALLTARNETEYNYWLDGLYILRLIHSPSKQFAEDIQFLTAIDMELRVAGMDLSTIPTKSRPIPPDPPEFDFPEP</sequence>
<accession>A0A8E0S685</accession>
<feature type="region of interest" description="Disordered" evidence="1">
    <location>
        <begin position="38"/>
        <end position="66"/>
    </location>
</feature>
<dbReference type="AlphaFoldDB" id="A0A8E0S685"/>
<evidence type="ECO:0000313" key="2">
    <source>
        <dbReference type="EMBL" id="KAA0198093.1"/>
    </source>
</evidence>
<dbReference type="Proteomes" id="UP000728185">
    <property type="component" value="Unassembled WGS sequence"/>
</dbReference>
<feature type="region of interest" description="Disordered" evidence="1">
    <location>
        <begin position="381"/>
        <end position="416"/>
    </location>
</feature>
<keyword evidence="3" id="KW-1185">Reference proteome</keyword>
<feature type="compositionally biased region" description="Polar residues" evidence="1">
    <location>
        <begin position="44"/>
        <end position="57"/>
    </location>
</feature>
<evidence type="ECO:0000256" key="1">
    <source>
        <dbReference type="SAM" id="MobiDB-lite"/>
    </source>
</evidence>